<evidence type="ECO:0000313" key="2">
    <source>
        <dbReference type="EMBL" id="MCP2268811.1"/>
    </source>
</evidence>
<dbReference type="RefSeq" id="WP_253885738.1">
    <property type="nucleotide sequence ID" value="NZ_BAAAVB010000001.1"/>
</dbReference>
<feature type="region of interest" description="Disordered" evidence="1">
    <location>
        <begin position="1"/>
        <end position="34"/>
    </location>
</feature>
<dbReference type="Proteomes" id="UP001205185">
    <property type="component" value="Unassembled WGS sequence"/>
</dbReference>
<sequence>MTVEPFAEHNGDNHREHRIRRDPAAHTEGNTVTAEPNAVVTDHHSRGTTAAAVVNAVLDETRPRTPERTS</sequence>
<name>A0ABT1I861_9PSEU</name>
<evidence type="ECO:0000313" key="3">
    <source>
        <dbReference type="Proteomes" id="UP001205185"/>
    </source>
</evidence>
<accession>A0ABT1I861</accession>
<dbReference type="EMBL" id="JAMTCO010000003">
    <property type="protein sequence ID" value="MCP2268811.1"/>
    <property type="molecule type" value="Genomic_DNA"/>
</dbReference>
<proteinExistence type="predicted"/>
<keyword evidence="3" id="KW-1185">Reference proteome</keyword>
<organism evidence="2 3">
    <name type="scientific">Actinokineospora diospyrosa</name>
    <dbReference type="NCBI Taxonomy" id="103728"/>
    <lineage>
        <taxon>Bacteria</taxon>
        <taxon>Bacillati</taxon>
        <taxon>Actinomycetota</taxon>
        <taxon>Actinomycetes</taxon>
        <taxon>Pseudonocardiales</taxon>
        <taxon>Pseudonocardiaceae</taxon>
        <taxon>Actinokineospora</taxon>
    </lineage>
</organism>
<protein>
    <submittedName>
        <fullName evidence="2">Uncharacterized protein</fullName>
    </submittedName>
</protein>
<evidence type="ECO:0000256" key="1">
    <source>
        <dbReference type="SAM" id="MobiDB-lite"/>
    </source>
</evidence>
<reference evidence="2 3" key="1">
    <citation type="submission" date="2022-06" db="EMBL/GenBank/DDBJ databases">
        <title>Genomic Encyclopedia of Archaeal and Bacterial Type Strains, Phase II (KMG-II): from individual species to whole genera.</title>
        <authorList>
            <person name="Goeker M."/>
        </authorList>
    </citation>
    <scope>NUCLEOTIDE SEQUENCE [LARGE SCALE GENOMIC DNA]</scope>
    <source>
        <strain evidence="2 3">DSM 44255</strain>
    </source>
</reference>
<comment type="caution">
    <text evidence="2">The sequence shown here is derived from an EMBL/GenBank/DDBJ whole genome shotgun (WGS) entry which is preliminary data.</text>
</comment>
<gene>
    <name evidence="2" type="ORF">LV75_001298</name>
</gene>
<feature type="compositionally biased region" description="Basic and acidic residues" evidence="1">
    <location>
        <begin position="1"/>
        <end position="25"/>
    </location>
</feature>